<dbReference type="EMBL" id="JABFAE010000009">
    <property type="protein sequence ID" value="MBA0835678.1"/>
    <property type="molecule type" value="Genomic_DNA"/>
</dbReference>
<sequence>MIQEVNTPFRSIADDYRLLSTSMKVPKLWKSIQASSLKQDLEEPTPVYQISSMTIRTKHCLHHFRVDVQPDYQYQIVGIIRTLIGDLVEMNAGSPQLTVRLGSSILALRLHRPRVCRVTTFSDPVGILLIIWLIHNHSRLN</sequence>
<protein>
    <submittedName>
        <fullName evidence="1">Uncharacterized protein</fullName>
    </submittedName>
</protein>
<evidence type="ECO:0000313" key="2">
    <source>
        <dbReference type="Proteomes" id="UP000593575"/>
    </source>
</evidence>
<comment type="caution">
    <text evidence="1">The sequence shown here is derived from an EMBL/GenBank/DDBJ whole genome shotgun (WGS) entry which is preliminary data.</text>
</comment>
<organism evidence="1 2">
    <name type="scientific">Gossypium armourianum</name>
    <dbReference type="NCBI Taxonomy" id="34283"/>
    <lineage>
        <taxon>Eukaryota</taxon>
        <taxon>Viridiplantae</taxon>
        <taxon>Streptophyta</taxon>
        <taxon>Embryophyta</taxon>
        <taxon>Tracheophyta</taxon>
        <taxon>Spermatophyta</taxon>
        <taxon>Magnoliopsida</taxon>
        <taxon>eudicotyledons</taxon>
        <taxon>Gunneridae</taxon>
        <taxon>Pentapetalae</taxon>
        <taxon>rosids</taxon>
        <taxon>malvids</taxon>
        <taxon>Malvales</taxon>
        <taxon>Malvaceae</taxon>
        <taxon>Malvoideae</taxon>
        <taxon>Gossypium</taxon>
    </lineage>
</organism>
<reference evidence="1 2" key="1">
    <citation type="journal article" date="2019" name="Genome Biol. Evol.">
        <title>Insights into the evolution of the New World diploid cottons (Gossypium, subgenus Houzingenia) based on genome sequencing.</title>
        <authorList>
            <person name="Grover C.E."/>
            <person name="Arick M.A. 2nd"/>
            <person name="Thrash A."/>
            <person name="Conover J.L."/>
            <person name="Sanders W.S."/>
            <person name="Peterson D.G."/>
            <person name="Frelichowski J.E."/>
            <person name="Scheffler J.A."/>
            <person name="Scheffler B.E."/>
            <person name="Wendel J.F."/>
        </authorList>
    </citation>
    <scope>NUCLEOTIDE SEQUENCE [LARGE SCALE GENOMIC DNA]</scope>
    <source>
        <strain evidence="1">6</strain>
        <tissue evidence="1">Leaf</tissue>
    </source>
</reference>
<dbReference type="Proteomes" id="UP000593575">
    <property type="component" value="Unassembled WGS sequence"/>
</dbReference>
<dbReference type="AlphaFoldDB" id="A0A7J9JNE0"/>
<gene>
    <name evidence="1" type="ORF">Goarm_007944</name>
</gene>
<name>A0A7J9JNE0_9ROSI</name>
<evidence type="ECO:0000313" key="1">
    <source>
        <dbReference type="EMBL" id="MBA0835678.1"/>
    </source>
</evidence>
<keyword evidence="2" id="KW-1185">Reference proteome</keyword>
<proteinExistence type="predicted"/>
<accession>A0A7J9JNE0</accession>